<dbReference type="Proteomes" id="UP000430146">
    <property type="component" value="Unassembled WGS sequence"/>
</dbReference>
<keyword evidence="2" id="KW-1185">Reference proteome</keyword>
<proteinExistence type="predicted"/>
<dbReference type="GO" id="GO:0009306">
    <property type="term" value="P:protein secretion"/>
    <property type="evidence" value="ECO:0007669"/>
    <property type="project" value="InterPro"/>
</dbReference>
<evidence type="ECO:0000313" key="1">
    <source>
        <dbReference type="EMBL" id="CAA0082520.1"/>
    </source>
</evidence>
<dbReference type="AlphaFoldDB" id="A0A5S9N025"/>
<organism evidence="1 2">
    <name type="scientific">Mycolicibacterium vanbaalenii</name>
    <name type="common">Mycobacterium vanbaalenii</name>
    <dbReference type="NCBI Taxonomy" id="110539"/>
    <lineage>
        <taxon>Bacteria</taxon>
        <taxon>Bacillati</taxon>
        <taxon>Actinomycetota</taxon>
        <taxon>Actinomycetes</taxon>
        <taxon>Mycobacteriales</taxon>
        <taxon>Mycobacteriaceae</taxon>
        <taxon>Mycolicibacterium</taxon>
    </lineage>
</organism>
<reference evidence="1 2" key="1">
    <citation type="submission" date="2019-11" db="EMBL/GenBank/DDBJ databases">
        <authorList>
            <person name="Holert J."/>
        </authorList>
    </citation>
    <scope>NUCLEOTIDE SEQUENCE [LARGE SCALE GENOMIC DNA]</scope>
    <source>
        <strain evidence="1">BC8_1</strain>
    </source>
</reference>
<protein>
    <submittedName>
        <fullName evidence="1">Uncharacterized protein</fullName>
    </submittedName>
</protein>
<sequence length="161" mass="16597">MSGGFASLGWRVARHERNALALAFADRMPDRVPAVLVASGGGQALGNWIGGPNWCTADPSGCINLTTMEVDPEILRAFAGQVDNAAALIREADVGAKVATAADGLDGSTTQWAARLVGAHVKEIADHIATQVGDMGTAVRGAGNSYEVTDDELAGSFEGIF</sequence>
<accession>A0A5S9N025</accession>
<dbReference type="Pfam" id="PF10824">
    <property type="entry name" value="T7SS_ESX_EspC"/>
    <property type="match status" value="1"/>
</dbReference>
<gene>
    <name evidence="1" type="ORF">AELLOGFF_00465</name>
</gene>
<name>A0A5S9N025_MYCVN</name>
<dbReference type="InterPro" id="IPR022536">
    <property type="entry name" value="EspC"/>
</dbReference>
<evidence type="ECO:0000313" key="2">
    <source>
        <dbReference type="Proteomes" id="UP000430146"/>
    </source>
</evidence>
<dbReference type="EMBL" id="CACSIP010000001">
    <property type="protein sequence ID" value="CAA0082520.1"/>
    <property type="molecule type" value="Genomic_DNA"/>
</dbReference>